<evidence type="ECO:0000313" key="12">
    <source>
        <dbReference type="Proteomes" id="UP000535937"/>
    </source>
</evidence>
<dbReference type="InterPro" id="IPR008991">
    <property type="entry name" value="Translation_prot_SH3-like_sf"/>
</dbReference>
<evidence type="ECO:0000256" key="2">
    <source>
        <dbReference type="ARBA" id="ARBA00022730"/>
    </source>
</evidence>
<protein>
    <recommendedName>
        <fullName evidence="6 8">Large ribosomal subunit protein uL24</fullName>
    </recommendedName>
</protein>
<comment type="caution">
    <text evidence="11">The sequence shown here is derived from an EMBL/GenBank/DDBJ whole genome shotgun (WGS) entry which is preliminary data.</text>
</comment>
<dbReference type="PANTHER" id="PTHR12903">
    <property type="entry name" value="MITOCHONDRIAL RIBOSOMAL PROTEIN L24"/>
    <property type="match status" value="1"/>
</dbReference>
<evidence type="ECO:0000256" key="3">
    <source>
        <dbReference type="ARBA" id="ARBA00022884"/>
    </source>
</evidence>
<dbReference type="PROSITE" id="PS01108">
    <property type="entry name" value="RIBOSOMAL_L24"/>
    <property type="match status" value="1"/>
</dbReference>
<dbReference type="GO" id="GO:0006412">
    <property type="term" value="P:translation"/>
    <property type="evidence" value="ECO:0007669"/>
    <property type="project" value="UniProtKB-UniRule"/>
</dbReference>
<proteinExistence type="inferred from homology"/>
<dbReference type="EMBL" id="JACHWZ010000023">
    <property type="protein sequence ID" value="MBB3063079.1"/>
    <property type="molecule type" value="Genomic_DNA"/>
</dbReference>
<keyword evidence="5 8" id="KW-0687">Ribonucleoprotein</keyword>
<dbReference type="NCBIfam" id="TIGR01079">
    <property type="entry name" value="rplX_bact"/>
    <property type="match status" value="1"/>
</dbReference>
<dbReference type="InterPro" id="IPR005825">
    <property type="entry name" value="Ribosomal_uL24_CS"/>
</dbReference>
<keyword evidence="12" id="KW-1185">Reference proteome</keyword>
<evidence type="ECO:0000256" key="8">
    <source>
        <dbReference type="HAMAP-Rule" id="MF_01326"/>
    </source>
</evidence>
<dbReference type="SMART" id="SM00739">
    <property type="entry name" value="KOW"/>
    <property type="match status" value="1"/>
</dbReference>
<dbReference type="InterPro" id="IPR014722">
    <property type="entry name" value="Rib_uL2_dom2"/>
</dbReference>
<comment type="function">
    <text evidence="8">One of two assembly initiator proteins, it binds directly to the 5'-end of the 23S rRNA, where it nucleates assembly of the 50S subunit.</text>
</comment>
<feature type="domain" description="KOW" evidence="10">
    <location>
        <begin position="3"/>
        <end position="30"/>
    </location>
</feature>
<evidence type="ECO:0000313" key="11">
    <source>
        <dbReference type="EMBL" id="MBB3063079.1"/>
    </source>
</evidence>
<dbReference type="CDD" id="cd06089">
    <property type="entry name" value="KOW_RPL26"/>
    <property type="match status" value="1"/>
</dbReference>
<dbReference type="GO" id="GO:0019843">
    <property type="term" value="F:rRNA binding"/>
    <property type="evidence" value="ECO:0007669"/>
    <property type="project" value="UniProtKB-UniRule"/>
</dbReference>
<evidence type="ECO:0000256" key="5">
    <source>
        <dbReference type="ARBA" id="ARBA00023274"/>
    </source>
</evidence>
<dbReference type="InterPro" id="IPR041988">
    <property type="entry name" value="Ribosomal_uL24_KOW"/>
</dbReference>
<dbReference type="RefSeq" id="WP_183462955.1">
    <property type="nucleotide sequence ID" value="NZ_JACHWZ010000023.1"/>
</dbReference>
<evidence type="ECO:0000256" key="7">
    <source>
        <dbReference type="ARBA" id="ARBA00058688"/>
    </source>
</evidence>
<keyword evidence="3 8" id="KW-0694">RNA-binding</keyword>
<organism evidence="11 12">
    <name type="scientific">Microbulbifer rhizosphaerae</name>
    <dbReference type="NCBI Taxonomy" id="1562603"/>
    <lineage>
        <taxon>Bacteria</taxon>
        <taxon>Pseudomonadati</taxon>
        <taxon>Pseudomonadota</taxon>
        <taxon>Gammaproteobacteria</taxon>
        <taxon>Cellvibrionales</taxon>
        <taxon>Microbulbiferaceae</taxon>
        <taxon>Microbulbifer</taxon>
    </lineage>
</organism>
<dbReference type="Pfam" id="PF00467">
    <property type="entry name" value="KOW"/>
    <property type="match status" value="1"/>
</dbReference>
<dbReference type="InterPro" id="IPR005824">
    <property type="entry name" value="KOW"/>
</dbReference>
<dbReference type="InterPro" id="IPR057264">
    <property type="entry name" value="Ribosomal_uL24_C"/>
</dbReference>
<reference evidence="11 12" key="1">
    <citation type="submission" date="2020-08" db="EMBL/GenBank/DDBJ databases">
        <title>Genomic Encyclopedia of Type Strains, Phase III (KMG-III): the genomes of soil and plant-associated and newly described type strains.</title>
        <authorList>
            <person name="Whitman W."/>
        </authorList>
    </citation>
    <scope>NUCLEOTIDE SEQUENCE [LARGE SCALE GENOMIC DNA]</scope>
    <source>
        <strain evidence="11 12">CECT 8799</strain>
    </source>
</reference>
<dbReference type="GO" id="GO:0005840">
    <property type="term" value="C:ribosome"/>
    <property type="evidence" value="ECO:0007669"/>
    <property type="project" value="UniProtKB-KW"/>
</dbReference>
<dbReference type="AlphaFoldDB" id="A0A7W4WF34"/>
<dbReference type="FunFam" id="2.30.30.30:FF:000004">
    <property type="entry name" value="50S ribosomal protein L24"/>
    <property type="match status" value="1"/>
</dbReference>
<evidence type="ECO:0000259" key="10">
    <source>
        <dbReference type="SMART" id="SM00739"/>
    </source>
</evidence>
<evidence type="ECO:0000256" key="9">
    <source>
        <dbReference type="RuleBase" id="RU003477"/>
    </source>
</evidence>
<sequence length="105" mass="11393">MRKIKRDDEVIVIAGRDKGKRGTVRKVLNDGRLIVAGVQMIKKHQKPNPQLGVAGGIVEKEAAIQASNVAIYNPNSQKADRVGFKVLEDGTKIRVFKSSGEAVDA</sequence>
<dbReference type="SUPFAM" id="SSF50104">
    <property type="entry name" value="Translation proteins SH3-like domain"/>
    <property type="match status" value="1"/>
</dbReference>
<dbReference type="InterPro" id="IPR003256">
    <property type="entry name" value="Ribosomal_uL24"/>
</dbReference>
<dbReference type="Proteomes" id="UP000535937">
    <property type="component" value="Unassembled WGS sequence"/>
</dbReference>
<dbReference type="HAMAP" id="MF_01326_B">
    <property type="entry name" value="Ribosomal_uL24_B"/>
    <property type="match status" value="1"/>
</dbReference>
<name>A0A7W4WF34_9GAMM</name>
<dbReference type="GO" id="GO:0003735">
    <property type="term" value="F:structural constituent of ribosome"/>
    <property type="evidence" value="ECO:0007669"/>
    <property type="project" value="InterPro"/>
</dbReference>
<evidence type="ECO:0000256" key="4">
    <source>
        <dbReference type="ARBA" id="ARBA00022980"/>
    </source>
</evidence>
<keyword evidence="4 8" id="KW-0689">Ribosomal protein</keyword>
<comment type="subunit">
    <text evidence="8">Part of the 50S ribosomal subunit.</text>
</comment>
<dbReference type="Pfam" id="PF17136">
    <property type="entry name" value="ribosomal_L24"/>
    <property type="match status" value="1"/>
</dbReference>
<evidence type="ECO:0000256" key="1">
    <source>
        <dbReference type="ARBA" id="ARBA00010618"/>
    </source>
</evidence>
<accession>A0A7W4WF34</accession>
<comment type="similarity">
    <text evidence="1 8 9">Belongs to the universal ribosomal protein uL24 family.</text>
</comment>
<dbReference type="Gene3D" id="2.30.30.30">
    <property type="match status" value="1"/>
</dbReference>
<evidence type="ECO:0000256" key="6">
    <source>
        <dbReference type="ARBA" id="ARBA00035206"/>
    </source>
</evidence>
<comment type="function">
    <text evidence="7 8">One of the proteins that surrounds the polypeptide exit tunnel on the outside of the subunit.</text>
</comment>
<keyword evidence="2 8" id="KW-0699">rRNA-binding</keyword>
<dbReference type="GO" id="GO:1990904">
    <property type="term" value="C:ribonucleoprotein complex"/>
    <property type="evidence" value="ECO:0007669"/>
    <property type="project" value="UniProtKB-KW"/>
</dbReference>
<gene>
    <name evidence="8" type="primary">rplX</name>
    <name evidence="11" type="ORF">FHS09_003931</name>
</gene>